<dbReference type="EMBL" id="JAAAUY010000033">
    <property type="protein sequence ID" value="KAF9337226.1"/>
    <property type="molecule type" value="Genomic_DNA"/>
</dbReference>
<comment type="caution">
    <text evidence="2">The sequence shown here is derived from an EMBL/GenBank/DDBJ whole genome shotgun (WGS) entry which is preliminary data.</text>
</comment>
<protein>
    <recommendedName>
        <fullName evidence="1">Mannosylglycerate hydrolase MGH1-like glycoside hydrolase domain-containing protein</fullName>
    </recommendedName>
</protein>
<feature type="domain" description="Mannosylglycerate hydrolase MGH1-like glycoside hydrolase" evidence="1">
    <location>
        <begin position="754"/>
        <end position="924"/>
    </location>
</feature>
<gene>
    <name evidence="2" type="ORF">BG006_005798</name>
</gene>
<feature type="domain" description="Mannosylglycerate hydrolase MGH1-like glycoside hydrolase" evidence="1">
    <location>
        <begin position="480"/>
        <end position="585"/>
    </location>
</feature>
<dbReference type="PANTHER" id="PTHR10412">
    <property type="entry name" value="MANNOSYL-OLIGOSACCHARIDE GLUCOSIDASE"/>
    <property type="match status" value="1"/>
</dbReference>
<dbReference type="InterPro" id="IPR054491">
    <property type="entry name" value="MGH1-like_GH"/>
</dbReference>
<sequence>MFVGENNPELQRLHDADEKKKHWRRWGPYLSERQWVREDYSADGDAWRSFPHEQARSRAYRWGEDGLAGVSDNHQRLCFSVALWNGQDKILKERLYGVTNHEGNHGEDVKELYYYLDNTPTHSYMKYLYKYPQAAFPYEQLVRESISRNRTQPEYELLDTGIFNEDKYFDVYVEYAKDSADVDDVLVKITAFNHGKYDAPLTILPQLYFRNTWSWFPEGEVKVPSLKKVSDTAIEADHESLGKRWIHFGPSIVSTASTEATCSAPSASAPASATNGTKKAKKGTKAASASASSGTAGPAAELVFTNNESNVKKLFQDNNKSAYVKDAFHEYIVQGEKAAINTQDFRGTKAAGVYRFDKVPAGGYVQLRVRLNKAEPKKGGAEVVDRAAFDKVLEERFKECNEFYRSLALKNLSPDLANVQRQAFAGMLWSKQWYHFDQRSWRKGDPVGMPPPEARKDRRNKGWKHLYIEDVLSMPDKWEYPFFAAWDMAFHAIPLSIVDPNFAKKQLDLLTREWYMHPSGQIPAYEWNFSDVNPPVHAWATMQVYKTEQRMYGRKDNLFLERVFQKLLLNFTWWVNRKDMDGNNVFEGGFLGLDNIGLFNRSEPLPNGATMRQADGTSWMSFFSLCMLHIALELAKDNPAYEDIASKFLEHFFHISDAMTYQAEGKTEALWDREDNFFYDSISWPGGHSQRLKTRSLVGLIPLFTNLSLDPEYLDLFPGFTRRLNWLLAYREKTRPEHVCRMEDRKANGSYLLALVDNLMLRQVLHRLLDPNEFLSPFGIRSLSKFHKDHPLSMWMDGQEFRVDYLPAESDSGMFGGNSNWRGPIWLPTNYLIVGALKRFHYFFGNEFKVECPTGSGVMKNLLEVAWEIEIRLIALVQRNERGHRATNGGDQKSDLDKHFKDHVLFYEYFDAETGKGLGASHQTGWTGLLAMVIHHVGDKCEKVLRK</sequence>
<reference evidence="2" key="1">
    <citation type="journal article" date="2020" name="Fungal Divers.">
        <title>Resolving the Mortierellaceae phylogeny through synthesis of multi-gene phylogenetics and phylogenomics.</title>
        <authorList>
            <person name="Vandepol N."/>
            <person name="Liber J."/>
            <person name="Desiro A."/>
            <person name="Na H."/>
            <person name="Kennedy M."/>
            <person name="Barry K."/>
            <person name="Grigoriev I.V."/>
            <person name="Miller A.N."/>
            <person name="O'Donnell K."/>
            <person name="Stajich J.E."/>
            <person name="Bonito G."/>
        </authorList>
    </citation>
    <scope>NUCLEOTIDE SEQUENCE</scope>
    <source>
        <strain evidence="2">NVP1</strain>
    </source>
</reference>
<dbReference type="InterPro" id="IPR012341">
    <property type="entry name" value="6hp_glycosidase-like_sf"/>
</dbReference>
<dbReference type="InterPro" id="IPR008928">
    <property type="entry name" value="6-hairpin_glycosidase_sf"/>
</dbReference>
<dbReference type="Gene3D" id="1.50.10.10">
    <property type="match status" value="1"/>
</dbReference>
<dbReference type="GO" id="GO:0004573">
    <property type="term" value="F:Glc3Man9GlcNAc2 oligosaccharide glucosidase activity"/>
    <property type="evidence" value="ECO:0007669"/>
    <property type="project" value="InterPro"/>
</dbReference>
<dbReference type="AlphaFoldDB" id="A0A9P5SS37"/>
<evidence type="ECO:0000259" key="1">
    <source>
        <dbReference type="Pfam" id="PF22422"/>
    </source>
</evidence>
<evidence type="ECO:0000313" key="3">
    <source>
        <dbReference type="Proteomes" id="UP000696485"/>
    </source>
</evidence>
<name>A0A9P5SS37_9FUNG</name>
<organism evidence="2 3">
    <name type="scientific">Podila minutissima</name>
    <dbReference type="NCBI Taxonomy" id="64525"/>
    <lineage>
        <taxon>Eukaryota</taxon>
        <taxon>Fungi</taxon>
        <taxon>Fungi incertae sedis</taxon>
        <taxon>Mucoromycota</taxon>
        <taxon>Mortierellomycotina</taxon>
        <taxon>Mortierellomycetes</taxon>
        <taxon>Mortierellales</taxon>
        <taxon>Mortierellaceae</taxon>
        <taxon>Podila</taxon>
    </lineage>
</organism>
<dbReference type="InterPro" id="IPR004888">
    <property type="entry name" value="Glycoside_hydrolase_63"/>
</dbReference>
<keyword evidence="3" id="KW-1185">Reference proteome</keyword>
<dbReference type="GO" id="GO:0009311">
    <property type="term" value="P:oligosaccharide metabolic process"/>
    <property type="evidence" value="ECO:0007669"/>
    <property type="project" value="InterPro"/>
</dbReference>
<dbReference type="Pfam" id="PF22422">
    <property type="entry name" value="MGH1-like_GH"/>
    <property type="match status" value="2"/>
</dbReference>
<dbReference type="SUPFAM" id="SSF48208">
    <property type="entry name" value="Six-hairpin glycosidases"/>
    <property type="match status" value="1"/>
</dbReference>
<dbReference type="Proteomes" id="UP000696485">
    <property type="component" value="Unassembled WGS sequence"/>
</dbReference>
<accession>A0A9P5SS37</accession>
<dbReference type="PANTHER" id="PTHR10412:SF10">
    <property type="entry name" value="GLYCOSYL HYDROLASE FAMILY 63 C-TERMINAL DOMAIN-CONTAINING PROTEIN"/>
    <property type="match status" value="1"/>
</dbReference>
<evidence type="ECO:0000313" key="2">
    <source>
        <dbReference type="EMBL" id="KAF9337226.1"/>
    </source>
</evidence>
<proteinExistence type="predicted"/>